<evidence type="ECO:0000313" key="1">
    <source>
        <dbReference type="EMBL" id="KAK4428938.1"/>
    </source>
</evidence>
<name>A0AAE1YG37_9LAMI</name>
<reference evidence="1" key="1">
    <citation type="submission" date="2020-06" db="EMBL/GenBank/DDBJ databases">
        <authorList>
            <person name="Li T."/>
            <person name="Hu X."/>
            <person name="Zhang T."/>
            <person name="Song X."/>
            <person name="Zhang H."/>
            <person name="Dai N."/>
            <person name="Sheng W."/>
            <person name="Hou X."/>
            <person name="Wei L."/>
        </authorList>
    </citation>
    <scope>NUCLEOTIDE SEQUENCE</scope>
    <source>
        <strain evidence="1">3651</strain>
        <tissue evidence="1">Leaf</tissue>
    </source>
</reference>
<sequence>MSLSICQKLDFGELKTITISLQSADETVKYPVGILEDVSIRVGKFFSPAYFVILEMEEDTRIPIILGRSFLATAGAIIDVRDKALSLNVESEYVEFNLSNATKYPPFCESCCKIDDVDIVIKDVFVSFGLDDDLQCILVQDDPFEHENDQFTVLKRLLDSTDGAEDNRQKRRRNRTKHGQAMFRTTTMLSCFPNYVKAMSQHTDVLSKDSEIGKDKHKTTPQVELKPFLPLSGMNFLNPTQHIV</sequence>
<dbReference type="Proteomes" id="UP001293254">
    <property type="component" value="Unassembled WGS sequence"/>
</dbReference>
<accession>A0AAE1YG37</accession>
<dbReference type="CDD" id="cd00303">
    <property type="entry name" value="retropepsin_like"/>
    <property type="match status" value="1"/>
</dbReference>
<gene>
    <name evidence="1" type="ORF">Salat_1193800</name>
</gene>
<organism evidence="1 2">
    <name type="scientific">Sesamum alatum</name>
    <dbReference type="NCBI Taxonomy" id="300844"/>
    <lineage>
        <taxon>Eukaryota</taxon>
        <taxon>Viridiplantae</taxon>
        <taxon>Streptophyta</taxon>
        <taxon>Embryophyta</taxon>
        <taxon>Tracheophyta</taxon>
        <taxon>Spermatophyta</taxon>
        <taxon>Magnoliopsida</taxon>
        <taxon>eudicotyledons</taxon>
        <taxon>Gunneridae</taxon>
        <taxon>Pentapetalae</taxon>
        <taxon>asterids</taxon>
        <taxon>lamiids</taxon>
        <taxon>Lamiales</taxon>
        <taxon>Pedaliaceae</taxon>
        <taxon>Sesamum</taxon>
    </lineage>
</organism>
<reference evidence="1" key="2">
    <citation type="journal article" date="2024" name="Plant">
        <title>Genomic evolution and insights into agronomic trait innovations of Sesamum species.</title>
        <authorList>
            <person name="Miao H."/>
            <person name="Wang L."/>
            <person name="Qu L."/>
            <person name="Liu H."/>
            <person name="Sun Y."/>
            <person name="Le M."/>
            <person name="Wang Q."/>
            <person name="Wei S."/>
            <person name="Zheng Y."/>
            <person name="Lin W."/>
            <person name="Duan Y."/>
            <person name="Cao H."/>
            <person name="Xiong S."/>
            <person name="Wang X."/>
            <person name="Wei L."/>
            <person name="Li C."/>
            <person name="Ma Q."/>
            <person name="Ju M."/>
            <person name="Zhao R."/>
            <person name="Li G."/>
            <person name="Mu C."/>
            <person name="Tian Q."/>
            <person name="Mei H."/>
            <person name="Zhang T."/>
            <person name="Gao T."/>
            <person name="Zhang H."/>
        </authorList>
    </citation>
    <scope>NUCLEOTIDE SEQUENCE</scope>
    <source>
        <strain evidence="1">3651</strain>
    </source>
</reference>
<dbReference type="EMBL" id="JACGWO010000004">
    <property type="protein sequence ID" value="KAK4428938.1"/>
    <property type="molecule type" value="Genomic_DNA"/>
</dbReference>
<protein>
    <recommendedName>
        <fullName evidence="3">Reverse transcriptase domain-containing protein</fullName>
    </recommendedName>
</protein>
<dbReference type="AlphaFoldDB" id="A0AAE1YG37"/>
<keyword evidence="2" id="KW-1185">Reference proteome</keyword>
<proteinExistence type="predicted"/>
<dbReference type="PANTHER" id="PTHR33067:SF31">
    <property type="entry name" value="RNA-DIRECTED DNA POLYMERASE"/>
    <property type="match status" value="1"/>
</dbReference>
<evidence type="ECO:0000313" key="2">
    <source>
        <dbReference type="Proteomes" id="UP001293254"/>
    </source>
</evidence>
<comment type="caution">
    <text evidence="1">The sequence shown here is derived from an EMBL/GenBank/DDBJ whole genome shotgun (WGS) entry which is preliminary data.</text>
</comment>
<dbReference type="Gene3D" id="2.40.70.10">
    <property type="entry name" value="Acid Proteases"/>
    <property type="match status" value="1"/>
</dbReference>
<dbReference type="InterPro" id="IPR021109">
    <property type="entry name" value="Peptidase_aspartic_dom_sf"/>
</dbReference>
<evidence type="ECO:0008006" key="3">
    <source>
        <dbReference type="Google" id="ProtNLM"/>
    </source>
</evidence>
<dbReference type="PANTHER" id="PTHR33067">
    <property type="entry name" value="RNA-DIRECTED DNA POLYMERASE-RELATED"/>
    <property type="match status" value="1"/>
</dbReference>